<sequence length="180" mass="20291">MLKLLLTCIVAAYYACCCCFADATAIFPMVYQDAFLWCSSGLLAYSRPCFHEHPAVVCVQQQSVSFQLNAWLDNIVYHSFAHYNNEDAASPATAQALLRALFSKRAQLKCLFETNLLTIGPQFGEDIDDATRYINNAYDKGLSPYEFLQNMKKKGILMPEIGHKYIASSLNYYYPPIAPL</sequence>
<evidence type="ECO:0000256" key="1">
    <source>
        <dbReference type="SAM" id="SignalP"/>
    </source>
</evidence>
<dbReference type="AlphaFoldDB" id="A0A834LXZ1"/>
<protein>
    <submittedName>
        <fullName evidence="2">Uncharacterized protein</fullName>
    </submittedName>
</protein>
<dbReference type="GO" id="GO:0003878">
    <property type="term" value="F:ATP citrate synthase activity"/>
    <property type="evidence" value="ECO:0007669"/>
    <property type="project" value="TreeGrafter"/>
</dbReference>
<proteinExistence type="predicted"/>
<dbReference type="PANTHER" id="PTHR23118:SF42">
    <property type="entry name" value="ATP-CITRATE SYNTHASE"/>
    <property type="match status" value="1"/>
</dbReference>
<comment type="caution">
    <text evidence="2">The sequence shown here is derived from an EMBL/GenBank/DDBJ whole genome shotgun (WGS) entry which is preliminary data.</text>
</comment>
<dbReference type="EMBL" id="WJXA01000002">
    <property type="protein sequence ID" value="KAF7150253.1"/>
    <property type="molecule type" value="Genomic_DNA"/>
</dbReference>
<accession>A0A834LXZ1</accession>
<keyword evidence="1" id="KW-0732">Signal</keyword>
<dbReference type="OrthoDB" id="1928262at2759"/>
<organism evidence="2 3">
    <name type="scientific">Rhododendron simsii</name>
    <name type="common">Sims's rhododendron</name>
    <dbReference type="NCBI Taxonomy" id="118357"/>
    <lineage>
        <taxon>Eukaryota</taxon>
        <taxon>Viridiplantae</taxon>
        <taxon>Streptophyta</taxon>
        <taxon>Embryophyta</taxon>
        <taxon>Tracheophyta</taxon>
        <taxon>Spermatophyta</taxon>
        <taxon>Magnoliopsida</taxon>
        <taxon>eudicotyledons</taxon>
        <taxon>Gunneridae</taxon>
        <taxon>Pentapetalae</taxon>
        <taxon>asterids</taxon>
        <taxon>Ericales</taxon>
        <taxon>Ericaceae</taxon>
        <taxon>Ericoideae</taxon>
        <taxon>Rhodoreae</taxon>
        <taxon>Rhododendron</taxon>
    </lineage>
</organism>
<dbReference type="GO" id="GO:0006633">
    <property type="term" value="P:fatty acid biosynthetic process"/>
    <property type="evidence" value="ECO:0007669"/>
    <property type="project" value="TreeGrafter"/>
</dbReference>
<dbReference type="GO" id="GO:0006085">
    <property type="term" value="P:acetyl-CoA biosynthetic process"/>
    <property type="evidence" value="ECO:0007669"/>
    <property type="project" value="TreeGrafter"/>
</dbReference>
<name>A0A834LXZ1_RHOSS</name>
<feature type="signal peptide" evidence="1">
    <location>
        <begin position="1"/>
        <end position="23"/>
    </location>
</feature>
<dbReference type="Proteomes" id="UP000626092">
    <property type="component" value="Unassembled WGS sequence"/>
</dbReference>
<evidence type="ECO:0000313" key="3">
    <source>
        <dbReference type="Proteomes" id="UP000626092"/>
    </source>
</evidence>
<evidence type="ECO:0000313" key="2">
    <source>
        <dbReference type="EMBL" id="KAF7150253.1"/>
    </source>
</evidence>
<feature type="chain" id="PRO_5032606959" evidence="1">
    <location>
        <begin position="24"/>
        <end position="180"/>
    </location>
</feature>
<keyword evidence="3" id="KW-1185">Reference proteome</keyword>
<dbReference type="InterPro" id="IPR002020">
    <property type="entry name" value="Citrate_synthase"/>
</dbReference>
<dbReference type="GO" id="GO:0005829">
    <property type="term" value="C:cytosol"/>
    <property type="evidence" value="ECO:0007669"/>
    <property type="project" value="TreeGrafter"/>
</dbReference>
<dbReference type="PANTHER" id="PTHR23118">
    <property type="entry name" value="ATP-CITRATE SYNTHASE"/>
    <property type="match status" value="1"/>
</dbReference>
<gene>
    <name evidence="2" type="ORF">RHSIM_Rhsim02G0148000</name>
</gene>
<reference evidence="2" key="1">
    <citation type="submission" date="2019-11" db="EMBL/GenBank/DDBJ databases">
        <authorList>
            <person name="Liu Y."/>
            <person name="Hou J."/>
            <person name="Li T.-Q."/>
            <person name="Guan C.-H."/>
            <person name="Wu X."/>
            <person name="Wu H.-Z."/>
            <person name="Ling F."/>
            <person name="Zhang R."/>
            <person name="Shi X.-G."/>
            <person name="Ren J.-P."/>
            <person name="Chen E.-F."/>
            <person name="Sun J.-M."/>
        </authorList>
    </citation>
    <scope>NUCLEOTIDE SEQUENCE</scope>
    <source>
        <strain evidence="2">Adult_tree_wgs_1</strain>
        <tissue evidence="2">Leaves</tissue>
    </source>
</reference>